<evidence type="ECO:0000259" key="1">
    <source>
        <dbReference type="Pfam" id="PF12705"/>
    </source>
</evidence>
<dbReference type="PANTHER" id="PTHR36531:SF2">
    <property type="entry name" value="CRISPR-ASSOCIATED EXONUCLEASE CAS4"/>
    <property type="match status" value="1"/>
</dbReference>
<dbReference type="OrthoDB" id="10444at2157"/>
<dbReference type="InterPro" id="IPR011604">
    <property type="entry name" value="PDDEXK-like_dom_sf"/>
</dbReference>
<dbReference type="STRING" id="227598.APY94_12170"/>
<reference evidence="2 3" key="1">
    <citation type="submission" date="2015-10" db="EMBL/GenBank/DDBJ databases">
        <title>Draft genome sequence of Thermococcus celericrescens strain DSM 17994.</title>
        <authorList>
            <person name="Hong S.-J."/>
            <person name="Park C.-E."/>
            <person name="Shin J.-H."/>
        </authorList>
    </citation>
    <scope>NUCLEOTIDE SEQUENCE [LARGE SCALE GENOMIC DNA]</scope>
    <source>
        <strain evidence="2 3">DSM 17994</strain>
    </source>
</reference>
<sequence length="223" mass="25600">MEHPEEILDFNKRIENAISGKTPERKIWVTPLSFCLRKAALSIYLGTFKYERTGEMLVGTVLHKWVGEALGEEADFEVQVGYPFEDGWKLVGKVDAVKGGYPIEFKFRGFDSGDENGPRNLDEIEEAPKLAREQLNAYLNMMDKEIGYVYVFDRNGLQFKVFPVERDRDAFEKFLGRARVVIRGVKELENGKFPSWITPRFSNECETCIFRPICSAINGRPSK</sequence>
<dbReference type="Gene3D" id="3.90.320.10">
    <property type="match status" value="1"/>
</dbReference>
<proteinExistence type="predicted"/>
<dbReference type="RefSeq" id="WP_058939877.1">
    <property type="nucleotide sequence ID" value="NZ_LLYW01000050.1"/>
</dbReference>
<dbReference type="PANTHER" id="PTHR36531">
    <property type="entry name" value="CRISPR-ASSOCIATED EXONUCLEASE CAS4"/>
    <property type="match status" value="1"/>
</dbReference>
<dbReference type="EMBL" id="LLYW01000050">
    <property type="protein sequence ID" value="KUH31692.1"/>
    <property type="molecule type" value="Genomic_DNA"/>
</dbReference>
<evidence type="ECO:0000313" key="3">
    <source>
        <dbReference type="Proteomes" id="UP000053462"/>
    </source>
</evidence>
<gene>
    <name evidence="2" type="ORF">APY94_12170</name>
</gene>
<name>A0A117IST6_9EURY</name>
<dbReference type="InterPro" id="IPR051827">
    <property type="entry name" value="Cas4_exonuclease"/>
</dbReference>
<accession>A0A117IST6</accession>
<organism evidence="2 3">
    <name type="scientific">Thermococcus celericrescens</name>
    <dbReference type="NCBI Taxonomy" id="227598"/>
    <lineage>
        <taxon>Archaea</taxon>
        <taxon>Methanobacteriati</taxon>
        <taxon>Methanobacteriota</taxon>
        <taxon>Thermococci</taxon>
        <taxon>Thermococcales</taxon>
        <taxon>Thermococcaceae</taxon>
        <taxon>Thermococcus</taxon>
    </lineage>
</organism>
<comment type="caution">
    <text evidence="2">The sequence shown here is derived from an EMBL/GenBank/DDBJ whole genome shotgun (WGS) entry which is preliminary data.</text>
</comment>
<dbReference type="AlphaFoldDB" id="A0A117IST6"/>
<evidence type="ECO:0000313" key="2">
    <source>
        <dbReference type="EMBL" id="KUH31692.1"/>
    </source>
</evidence>
<keyword evidence="3" id="KW-1185">Reference proteome</keyword>
<dbReference type="Pfam" id="PF12705">
    <property type="entry name" value="PDDEXK_1"/>
    <property type="match status" value="1"/>
</dbReference>
<feature type="domain" description="PD-(D/E)XK endonuclease-like" evidence="1">
    <location>
        <begin position="51"/>
        <end position="214"/>
    </location>
</feature>
<protein>
    <submittedName>
        <fullName evidence="2">Nuclease</fullName>
    </submittedName>
</protein>
<dbReference type="InterPro" id="IPR038726">
    <property type="entry name" value="PDDEXK_AddAB-type"/>
</dbReference>
<dbReference type="Proteomes" id="UP000053462">
    <property type="component" value="Unassembled WGS sequence"/>
</dbReference>